<proteinExistence type="predicted"/>
<feature type="non-terminal residue" evidence="1">
    <location>
        <position position="1"/>
    </location>
</feature>
<feature type="non-terminal residue" evidence="1">
    <location>
        <position position="64"/>
    </location>
</feature>
<dbReference type="EMBL" id="ML209073">
    <property type="protein sequence ID" value="TFK59125.1"/>
    <property type="molecule type" value="Genomic_DNA"/>
</dbReference>
<evidence type="ECO:0000313" key="1">
    <source>
        <dbReference type="EMBL" id="TFK59125.1"/>
    </source>
</evidence>
<protein>
    <submittedName>
        <fullName evidence="1">Uncharacterized protein</fullName>
    </submittedName>
</protein>
<sequence>WRCLSCIGQPQYCTSCMRDTHQRLPFHQVEIWTSPDISNGFYTTASLADVGVKINLGHDGSPCP</sequence>
<reference evidence="1 2" key="1">
    <citation type="journal article" date="2019" name="Nat. Ecol. Evol.">
        <title>Megaphylogeny resolves global patterns of mushroom evolution.</title>
        <authorList>
            <person name="Varga T."/>
            <person name="Krizsan K."/>
            <person name="Foldi C."/>
            <person name="Dima B."/>
            <person name="Sanchez-Garcia M."/>
            <person name="Sanchez-Ramirez S."/>
            <person name="Szollosi G.J."/>
            <person name="Szarkandi J.G."/>
            <person name="Papp V."/>
            <person name="Albert L."/>
            <person name="Andreopoulos W."/>
            <person name="Angelini C."/>
            <person name="Antonin V."/>
            <person name="Barry K.W."/>
            <person name="Bougher N.L."/>
            <person name="Buchanan P."/>
            <person name="Buyck B."/>
            <person name="Bense V."/>
            <person name="Catcheside P."/>
            <person name="Chovatia M."/>
            <person name="Cooper J."/>
            <person name="Damon W."/>
            <person name="Desjardin D."/>
            <person name="Finy P."/>
            <person name="Geml J."/>
            <person name="Haridas S."/>
            <person name="Hughes K."/>
            <person name="Justo A."/>
            <person name="Karasinski D."/>
            <person name="Kautmanova I."/>
            <person name="Kiss B."/>
            <person name="Kocsube S."/>
            <person name="Kotiranta H."/>
            <person name="LaButti K.M."/>
            <person name="Lechner B.E."/>
            <person name="Liimatainen K."/>
            <person name="Lipzen A."/>
            <person name="Lukacs Z."/>
            <person name="Mihaltcheva S."/>
            <person name="Morgado L.N."/>
            <person name="Niskanen T."/>
            <person name="Noordeloos M.E."/>
            <person name="Ohm R.A."/>
            <person name="Ortiz-Santana B."/>
            <person name="Ovrebo C."/>
            <person name="Racz N."/>
            <person name="Riley R."/>
            <person name="Savchenko A."/>
            <person name="Shiryaev A."/>
            <person name="Soop K."/>
            <person name="Spirin V."/>
            <person name="Szebenyi C."/>
            <person name="Tomsovsky M."/>
            <person name="Tulloss R.E."/>
            <person name="Uehling J."/>
            <person name="Grigoriev I.V."/>
            <person name="Vagvolgyi C."/>
            <person name="Papp T."/>
            <person name="Martin F.M."/>
            <person name="Miettinen O."/>
            <person name="Hibbett D.S."/>
            <person name="Nagy L.G."/>
        </authorList>
    </citation>
    <scope>NUCLEOTIDE SEQUENCE [LARGE SCALE GENOMIC DNA]</scope>
    <source>
        <strain evidence="1 2">NL-1719</strain>
    </source>
</reference>
<accession>A0ACD3A0A3</accession>
<keyword evidence="2" id="KW-1185">Reference proteome</keyword>
<evidence type="ECO:0000313" key="2">
    <source>
        <dbReference type="Proteomes" id="UP000308600"/>
    </source>
</evidence>
<gene>
    <name evidence="1" type="ORF">BDN72DRAFT_739955</name>
</gene>
<dbReference type="Proteomes" id="UP000308600">
    <property type="component" value="Unassembled WGS sequence"/>
</dbReference>
<name>A0ACD3A0A3_9AGAR</name>
<organism evidence="1 2">
    <name type="scientific">Pluteus cervinus</name>
    <dbReference type="NCBI Taxonomy" id="181527"/>
    <lineage>
        <taxon>Eukaryota</taxon>
        <taxon>Fungi</taxon>
        <taxon>Dikarya</taxon>
        <taxon>Basidiomycota</taxon>
        <taxon>Agaricomycotina</taxon>
        <taxon>Agaricomycetes</taxon>
        <taxon>Agaricomycetidae</taxon>
        <taxon>Agaricales</taxon>
        <taxon>Pluteineae</taxon>
        <taxon>Pluteaceae</taxon>
        <taxon>Pluteus</taxon>
    </lineage>
</organism>